<reference evidence="1" key="1">
    <citation type="journal article" date="2023" name="Mol. Phylogenet. Evol.">
        <title>Genome-scale phylogeny and comparative genomics of the fungal order Sordariales.</title>
        <authorList>
            <person name="Hensen N."/>
            <person name="Bonometti L."/>
            <person name="Westerberg I."/>
            <person name="Brannstrom I.O."/>
            <person name="Guillou S."/>
            <person name="Cros-Aarteil S."/>
            <person name="Calhoun S."/>
            <person name="Haridas S."/>
            <person name="Kuo A."/>
            <person name="Mondo S."/>
            <person name="Pangilinan J."/>
            <person name="Riley R."/>
            <person name="LaButti K."/>
            <person name="Andreopoulos B."/>
            <person name="Lipzen A."/>
            <person name="Chen C."/>
            <person name="Yan M."/>
            <person name="Daum C."/>
            <person name="Ng V."/>
            <person name="Clum A."/>
            <person name="Steindorff A."/>
            <person name="Ohm R.A."/>
            <person name="Martin F."/>
            <person name="Silar P."/>
            <person name="Natvig D.O."/>
            <person name="Lalanne C."/>
            <person name="Gautier V."/>
            <person name="Ament-Velasquez S.L."/>
            <person name="Kruys A."/>
            <person name="Hutchinson M.I."/>
            <person name="Powell A.J."/>
            <person name="Barry K."/>
            <person name="Miller A.N."/>
            <person name="Grigoriev I.V."/>
            <person name="Debuchy R."/>
            <person name="Gladieux P."/>
            <person name="Hiltunen Thoren M."/>
            <person name="Johannesson H."/>
        </authorList>
    </citation>
    <scope>NUCLEOTIDE SEQUENCE</scope>
    <source>
        <strain evidence="1">PSN243</strain>
    </source>
</reference>
<proteinExistence type="predicted"/>
<protein>
    <recommendedName>
        <fullName evidence="3">Ecp2 effector protein domain-containing protein</fullName>
    </recommendedName>
</protein>
<keyword evidence="2" id="KW-1185">Reference proteome</keyword>
<accession>A0AAV9G3Z7</accession>
<evidence type="ECO:0000313" key="1">
    <source>
        <dbReference type="EMBL" id="KAK4443208.1"/>
    </source>
</evidence>
<gene>
    <name evidence="1" type="ORF">QBC34DRAFT_478183</name>
</gene>
<sequence>MAFGTQHSQLLRGKAIPLTARISIINSRSPQSETILNHQQIHNPQITSILATMKFTSLAPLLTLLLTFTSFCHSLALTSTTPVLLPTVTPIIKGHSSAPLFFRNEVILLSTRTSILSEISLYSTGLATLFTHPQSWSSPTDSAPQCNPYALYCAIGDHYHNAYTFHSSGTVCARWSPGPDVDVKRQTMESIFISNPGFNKTVVSQAVKKGWGALWGGEIRVWCDARVGTEEGVEGGIDVGDLRKGVLEMVEARNGTWDVIV</sequence>
<dbReference type="EMBL" id="MU865997">
    <property type="protein sequence ID" value="KAK4443208.1"/>
    <property type="molecule type" value="Genomic_DNA"/>
</dbReference>
<comment type="caution">
    <text evidence="1">The sequence shown here is derived from an EMBL/GenBank/DDBJ whole genome shotgun (WGS) entry which is preliminary data.</text>
</comment>
<evidence type="ECO:0008006" key="3">
    <source>
        <dbReference type="Google" id="ProtNLM"/>
    </source>
</evidence>
<dbReference type="AlphaFoldDB" id="A0AAV9G3Z7"/>
<evidence type="ECO:0000313" key="2">
    <source>
        <dbReference type="Proteomes" id="UP001321760"/>
    </source>
</evidence>
<name>A0AAV9G3Z7_9PEZI</name>
<dbReference type="Proteomes" id="UP001321760">
    <property type="component" value="Unassembled WGS sequence"/>
</dbReference>
<organism evidence="1 2">
    <name type="scientific">Podospora aff. communis PSN243</name>
    <dbReference type="NCBI Taxonomy" id="3040156"/>
    <lineage>
        <taxon>Eukaryota</taxon>
        <taxon>Fungi</taxon>
        <taxon>Dikarya</taxon>
        <taxon>Ascomycota</taxon>
        <taxon>Pezizomycotina</taxon>
        <taxon>Sordariomycetes</taxon>
        <taxon>Sordariomycetidae</taxon>
        <taxon>Sordariales</taxon>
        <taxon>Podosporaceae</taxon>
        <taxon>Podospora</taxon>
    </lineage>
</organism>
<reference evidence="1" key="2">
    <citation type="submission" date="2023-05" db="EMBL/GenBank/DDBJ databases">
        <authorList>
            <consortium name="Lawrence Berkeley National Laboratory"/>
            <person name="Steindorff A."/>
            <person name="Hensen N."/>
            <person name="Bonometti L."/>
            <person name="Westerberg I."/>
            <person name="Brannstrom I.O."/>
            <person name="Guillou S."/>
            <person name="Cros-Aarteil S."/>
            <person name="Calhoun S."/>
            <person name="Haridas S."/>
            <person name="Kuo A."/>
            <person name="Mondo S."/>
            <person name="Pangilinan J."/>
            <person name="Riley R."/>
            <person name="Labutti K."/>
            <person name="Andreopoulos B."/>
            <person name="Lipzen A."/>
            <person name="Chen C."/>
            <person name="Yanf M."/>
            <person name="Daum C."/>
            <person name="Ng V."/>
            <person name="Clum A."/>
            <person name="Ohm R."/>
            <person name="Martin F."/>
            <person name="Silar P."/>
            <person name="Natvig D."/>
            <person name="Lalanne C."/>
            <person name="Gautier V."/>
            <person name="Ament-Velasquez S.L."/>
            <person name="Kruys A."/>
            <person name="Hutchinson M.I."/>
            <person name="Powell A.J."/>
            <person name="Barry K."/>
            <person name="Miller A.N."/>
            <person name="Grigoriev I.V."/>
            <person name="Debuchy R."/>
            <person name="Gladieux P."/>
            <person name="Thoren M.H."/>
            <person name="Johannesson H."/>
        </authorList>
    </citation>
    <scope>NUCLEOTIDE SEQUENCE</scope>
    <source>
        <strain evidence="1">PSN243</strain>
    </source>
</reference>